<dbReference type="SUPFAM" id="SSF46785">
    <property type="entry name" value="Winged helix' DNA-binding domain"/>
    <property type="match status" value="1"/>
</dbReference>
<proteinExistence type="inferred from homology"/>
<dbReference type="InterPro" id="IPR000600">
    <property type="entry name" value="ROK"/>
</dbReference>
<keyword evidence="5" id="KW-1185">Reference proteome</keyword>
<dbReference type="InterPro" id="IPR036388">
    <property type="entry name" value="WH-like_DNA-bd_sf"/>
</dbReference>
<protein>
    <submittedName>
        <fullName evidence="4">Transcriptional regulator FrcR for fructose utilization, ROK family</fullName>
    </submittedName>
</protein>
<evidence type="ECO:0000256" key="2">
    <source>
        <dbReference type="SAM" id="MobiDB-lite"/>
    </source>
</evidence>
<feature type="compositionally biased region" description="Polar residues" evidence="2">
    <location>
        <begin position="1"/>
        <end position="15"/>
    </location>
</feature>
<dbReference type="CDD" id="cd23763">
    <property type="entry name" value="ASKHA_ATPase_ROK"/>
    <property type="match status" value="1"/>
</dbReference>
<dbReference type="Pfam" id="PF00480">
    <property type="entry name" value="ROK"/>
    <property type="match status" value="1"/>
</dbReference>
<dbReference type="SUPFAM" id="SSF53067">
    <property type="entry name" value="Actin-like ATPase domain"/>
    <property type="match status" value="1"/>
</dbReference>
<dbReference type="Proteomes" id="UP000195569">
    <property type="component" value="Unassembled WGS sequence"/>
</dbReference>
<evidence type="ECO:0000256" key="1">
    <source>
        <dbReference type="ARBA" id="ARBA00006479"/>
    </source>
</evidence>
<evidence type="ECO:0000313" key="4">
    <source>
        <dbReference type="EMBL" id="SIT46313.1"/>
    </source>
</evidence>
<dbReference type="AlphaFoldDB" id="A0A1N7SFZ0"/>
<feature type="domain" description="HTH marR-type" evidence="3">
    <location>
        <begin position="35"/>
        <end position="80"/>
    </location>
</feature>
<dbReference type="Gene3D" id="3.30.420.40">
    <property type="match status" value="2"/>
</dbReference>
<accession>A0A1N7SFZ0</accession>
<gene>
    <name evidence="4" type="ORF">BN2476_500159</name>
</gene>
<comment type="similarity">
    <text evidence="1">Belongs to the ROK (NagC/XylR) family.</text>
</comment>
<name>A0A1N7SFZ0_9BURK</name>
<feature type="region of interest" description="Disordered" evidence="2">
    <location>
        <begin position="1"/>
        <end position="23"/>
    </location>
</feature>
<dbReference type="Gene3D" id="1.10.10.10">
    <property type="entry name" value="Winged helix-like DNA-binding domain superfamily/Winged helix DNA-binding domain"/>
    <property type="match status" value="1"/>
</dbReference>
<dbReference type="PANTHER" id="PTHR18964">
    <property type="entry name" value="ROK (REPRESSOR, ORF, KINASE) FAMILY"/>
    <property type="match status" value="1"/>
</dbReference>
<sequence length="416" mass="44999">MSTSNQIPSMDTGTRSPLKRTVGSNQVGMRQFNERIVLQAIRLHGPLPKADVGRLTRLSMQTVSMIVERLIDDGLLEKQARVRGRIGQPSVPIALRAEGAYTIGVKVGRRSLDVLAMDFLGRVCCREVQEYAYPDPRTLFPALDSKLARVNDALGARREKVVGVGVAAPLWLGGWRDFLGAPREALDAWNDIDIRARIASMTGLPVEFAKDTTAACAAELVMGQGRGIHNFLYLFVGTFIGGGLVIDGRLHGGPHDNAGAVGSIPIMGGGSRQPARQLLHAASGFVLEKLFVDAGAPATAAHDHRALSADLWRLTEQWLDTACPAIAGALTNAAALLDLEAVVIDGEVDRQLVREIIRRTERVLDRFEWEGIVRPQLLEGTIGSDARAMGGAILPLYAHFAPMHELFLKPATDVGY</sequence>
<dbReference type="InterPro" id="IPR036390">
    <property type="entry name" value="WH_DNA-bd_sf"/>
</dbReference>
<reference evidence="4" key="1">
    <citation type="submission" date="2016-12" db="EMBL/GenBank/DDBJ databases">
        <authorList>
            <person name="Moulin L."/>
        </authorList>
    </citation>
    <scope>NUCLEOTIDE SEQUENCE [LARGE SCALE GENOMIC DNA]</scope>
    <source>
        <strain evidence="4">STM 7183</strain>
    </source>
</reference>
<dbReference type="EMBL" id="CYGY02000050">
    <property type="protein sequence ID" value="SIT46313.1"/>
    <property type="molecule type" value="Genomic_DNA"/>
</dbReference>
<dbReference type="Pfam" id="PF12802">
    <property type="entry name" value="MarR_2"/>
    <property type="match status" value="1"/>
</dbReference>
<evidence type="ECO:0000313" key="5">
    <source>
        <dbReference type="Proteomes" id="UP000195569"/>
    </source>
</evidence>
<comment type="caution">
    <text evidence="4">The sequence shown here is derived from an EMBL/GenBank/DDBJ whole genome shotgun (WGS) entry which is preliminary data.</text>
</comment>
<evidence type="ECO:0000259" key="3">
    <source>
        <dbReference type="Pfam" id="PF12802"/>
    </source>
</evidence>
<dbReference type="InterPro" id="IPR043129">
    <property type="entry name" value="ATPase_NBD"/>
</dbReference>
<organism evidence="4 5">
    <name type="scientific">Paraburkholderia piptadeniae</name>
    <dbReference type="NCBI Taxonomy" id="1701573"/>
    <lineage>
        <taxon>Bacteria</taxon>
        <taxon>Pseudomonadati</taxon>
        <taxon>Pseudomonadota</taxon>
        <taxon>Betaproteobacteria</taxon>
        <taxon>Burkholderiales</taxon>
        <taxon>Burkholderiaceae</taxon>
        <taxon>Paraburkholderia</taxon>
    </lineage>
</organism>
<dbReference type="InterPro" id="IPR000835">
    <property type="entry name" value="HTH_MarR-typ"/>
</dbReference>
<dbReference type="PANTHER" id="PTHR18964:SF149">
    <property type="entry name" value="BIFUNCTIONAL UDP-N-ACETYLGLUCOSAMINE 2-EPIMERASE_N-ACETYLMANNOSAMINE KINASE"/>
    <property type="match status" value="1"/>
</dbReference>